<keyword evidence="5" id="KW-0963">Cytoplasm</keyword>
<organism evidence="6 7">
    <name type="scientific">Caldalkalibacillus horti</name>
    <dbReference type="NCBI Taxonomy" id="77523"/>
    <lineage>
        <taxon>Bacteria</taxon>
        <taxon>Bacillati</taxon>
        <taxon>Bacillota</taxon>
        <taxon>Bacilli</taxon>
        <taxon>Bacillales</taxon>
        <taxon>Bacillaceae</taxon>
        <taxon>Caldalkalibacillus</taxon>
    </lineage>
</organism>
<comment type="cofactor">
    <cofactor evidence="5">
        <name>pyridoxal 5'-phosphate</name>
        <dbReference type="ChEBI" id="CHEBI:597326"/>
    </cofactor>
    <text evidence="5">Binds 1 pyridoxal phosphate per subunit.</text>
</comment>
<dbReference type="SUPFAM" id="SSF53383">
    <property type="entry name" value="PLP-dependent transferases"/>
    <property type="match status" value="1"/>
</dbReference>
<comment type="similarity">
    <text evidence="5">Belongs to the class-III pyridoxal-phosphate-dependent aminotransferase family. ArgD subfamily.</text>
</comment>
<dbReference type="Pfam" id="PF00202">
    <property type="entry name" value="Aminotran_3"/>
    <property type="match status" value="1"/>
</dbReference>
<dbReference type="InterPro" id="IPR005814">
    <property type="entry name" value="Aminotrans_3"/>
</dbReference>
<dbReference type="InterPro" id="IPR050103">
    <property type="entry name" value="Class-III_PLP-dep_AT"/>
</dbReference>
<dbReference type="PANTHER" id="PTHR11986:SF79">
    <property type="entry name" value="ACETYLORNITHINE AMINOTRANSFERASE, MITOCHONDRIAL"/>
    <property type="match status" value="1"/>
</dbReference>
<evidence type="ECO:0000313" key="7">
    <source>
        <dbReference type="Proteomes" id="UP001235840"/>
    </source>
</evidence>
<feature type="binding site" evidence="5">
    <location>
        <position position="313"/>
    </location>
    <ligand>
        <name>pyridoxal 5'-phosphate</name>
        <dbReference type="ChEBI" id="CHEBI:597326"/>
    </ligand>
</feature>
<keyword evidence="1 5" id="KW-0032">Aminotransferase</keyword>
<dbReference type="CDD" id="cd00610">
    <property type="entry name" value="OAT_like"/>
    <property type="match status" value="1"/>
</dbReference>
<comment type="subunit">
    <text evidence="5">Homodimer.</text>
</comment>
<dbReference type="Gene3D" id="3.40.640.10">
    <property type="entry name" value="Type I PLP-dependent aspartate aminotransferase-like (Major domain)"/>
    <property type="match status" value="1"/>
</dbReference>
<proteinExistence type="inferred from homology"/>
<dbReference type="InterPro" id="IPR049704">
    <property type="entry name" value="Aminotrans_3_PPA_site"/>
</dbReference>
<evidence type="ECO:0000256" key="4">
    <source>
        <dbReference type="ARBA" id="ARBA00022898"/>
    </source>
</evidence>
<dbReference type="EMBL" id="JAUSTY010000009">
    <property type="protein sequence ID" value="MDQ0166543.1"/>
    <property type="molecule type" value="Genomic_DNA"/>
</dbReference>
<name>A0ABT9VZW0_9BACI</name>
<dbReference type="InterPro" id="IPR015421">
    <property type="entry name" value="PyrdxlP-dep_Trfase_major"/>
</dbReference>
<dbReference type="PANTHER" id="PTHR11986">
    <property type="entry name" value="AMINOTRANSFERASE CLASS III"/>
    <property type="match status" value="1"/>
</dbReference>
<comment type="miscellaneous">
    <text evidence="5">May also have succinyldiaminopimelate aminotransferase activity, thus carrying out the corresponding step in lysine biosynthesis.</text>
</comment>
<dbReference type="InterPro" id="IPR004636">
    <property type="entry name" value="AcOrn/SuccOrn_fam"/>
</dbReference>
<evidence type="ECO:0000256" key="2">
    <source>
        <dbReference type="ARBA" id="ARBA00022605"/>
    </source>
</evidence>
<evidence type="ECO:0000313" key="6">
    <source>
        <dbReference type="EMBL" id="MDQ0166543.1"/>
    </source>
</evidence>
<evidence type="ECO:0000256" key="5">
    <source>
        <dbReference type="HAMAP-Rule" id="MF_01107"/>
    </source>
</evidence>
<dbReference type="InterPro" id="IPR015422">
    <property type="entry name" value="PyrdxlP-dep_Trfase_small"/>
</dbReference>
<keyword evidence="2 5" id="KW-0028">Amino-acid biosynthesis</keyword>
<feature type="binding site" evidence="5">
    <location>
        <position position="173"/>
    </location>
    <ligand>
        <name>N(2)-acetyl-L-ornithine</name>
        <dbReference type="ChEBI" id="CHEBI:57805"/>
    </ligand>
</feature>
<sequence length="430" mass="46307">MLFNHDKASDFVKSLDLDGKGGAGSTGSSDTAVAEAVEAVNPVMNTYGRFPLTLVKGSGSYVWDDQGNKYLDFTSGIATCNLGHTPEKVKQKVKEQLDELWHCSNLYHIPNQEQLAGALVQYTFADQVFFCNSGAEANEGAIKLARKYASEVKGIAGDEPAEIVTFAQSFHGRTMATLSATGQEKIQQGFGPLVKGFRYLPYNDVAALDDLVQEQTVAVLLELVQGEGGIVPADVQWVQKLVELCKQNDILLMVDEIQTGMGRSGTLFAYEQYGFEPDVMTVAKGLGSGIPIGALLAKEKVSRVLQPGTHGSTFGGNPLATAAGLATLDIISQPDFLKQVQEAGDLLQQQLKGLQAEFSCIQAIRGKGMLVGLYMPEHAAKLVEKLRDEHILVLLAGPQVVRILPPLTVSEEELNQFIAGCKKALSQMTS</sequence>
<feature type="binding site" evidence="5">
    <location>
        <begin position="134"/>
        <end position="135"/>
    </location>
    <ligand>
        <name>pyridoxal 5'-phosphate</name>
        <dbReference type="ChEBI" id="CHEBI:597326"/>
    </ligand>
</feature>
<feature type="binding site" evidence="5">
    <location>
        <begin position="255"/>
        <end position="258"/>
    </location>
    <ligand>
        <name>pyridoxal 5'-phosphate</name>
        <dbReference type="ChEBI" id="CHEBI:597326"/>
    </ligand>
</feature>
<dbReference type="PIRSF" id="PIRSF000521">
    <property type="entry name" value="Transaminase_4ab_Lys_Orn"/>
    <property type="match status" value="1"/>
</dbReference>
<comment type="catalytic activity">
    <reaction evidence="5">
        <text>N(2)-acetyl-L-ornithine + 2-oxoglutarate = N-acetyl-L-glutamate 5-semialdehyde + L-glutamate</text>
        <dbReference type="Rhea" id="RHEA:18049"/>
        <dbReference type="ChEBI" id="CHEBI:16810"/>
        <dbReference type="ChEBI" id="CHEBI:29123"/>
        <dbReference type="ChEBI" id="CHEBI:29985"/>
        <dbReference type="ChEBI" id="CHEBI:57805"/>
        <dbReference type="EC" id="2.6.1.11"/>
    </reaction>
</comment>
<comment type="pathway">
    <text evidence="5">Amino-acid biosynthesis; L-arginine biosynthesis; N(2)-acetyl-L-ornithine from L-glutamate: step 4/4.</text>
</comment>
<dbReference type="EC" id="2.6.1.11" evidence="5"/>
<keyword evidence="5" id="KW-0055">Arginine biosynthesis</keyword>
<reference evidence="6 7" key="1">
    <citation type="submission" date="2023-07" db="EMBL/GenBank/DDBJ databases">
        <title>Genomic Encyclopedia of Type Strains, Phase IV (KMG-IV): sequencing the most valuable type-strain genomes for metagenomic binning, comparative biology and taxonomic classification.</title>
        <authorList>
            <person name="Goeker M."/>
        </authorList>
    </citation>
    <scope>NUCLEOTIDE SEQUENCE [LARGE SCALE GENOMIC DNA]</scope>
    <source>
        <strain evidence="6 7">DSM 12751</strain>
    </source>
</reference>
<keyword evidence="7" id="KW-1185">Reference proteome</keyword>
<gene>
    <name evidence="5" type="primary">argD</name>
    <name evidence="6" type="ORF">J2S11_002447</name>
</gene>
<dbReference type="NCBIfam" id="NF002797">
    <property type="entry name" value="PRK02936.1"/>
    <property type="match status" value="1"/>
</dbReference>
<feature type="binding site" evidence="5">
    <location>
        <position position="170"/>
    </location>
    <ligand>
        <name>pyridoxal 5'-phosphate</name>
        <dbReference type="ChEBI" id="CHEBI:597326"/>
    </ligand>
</feature>
<dbReference type="NCBIfam" id="TIGR00707">
    <property type="entry name" value="argD"/>
    <property type="match status" value="1"/>
</dbReference>
<protein>
    <recommendedName>
        <fullName evidence="5">Acetylornithine aminotransferase</fullName>
        <shortName evidence="5">ACOAT</shortName>
        <ecNumber evidence="5">2.6.1.11</ecNumber>
    </recommendedName>
</protein>
<dbReference type="InterPro" id="IPR015424">
    <property type="entry name" value="PyrdxlP-dep_Trfase"/>
</dbReference>
<dbReference type="GO" id="GO:0003992">
    <property type="term" value="F:N2-acetyl-L-ornithine:2-oxoglutarate 5-aminotransferase activity"/>
    <property type="evidence" value="ECO:0007669"/>
    <property type="project" value="UniProtKB-EC"/>
</dbReference>
<dbReference type="HAMAP" id="MF_01107">
    <property type="entry name" value="ArgD_aminotrans_3"/>
    <property type="match status" value="1"/>
</dbReference>
<dbReference type="PROSITE" id="PS00600">
    <property type="entry name" value="AA_TRANSFER_CLASS_3"/>
    <property type="match status" value="1"/>
</dbReference>
<evidence type="ECO:0000256" key="1">
    <source>
        <dbReference type="ARBA" id="ARBA00022576"/>
    </source>
</evidence>
<feature type="modified residue" description="N6-(pyridoxal phosphate)lysine" evidence="5">
    <location>
        <position position="284"/>
    </location>
</feature>
<evidence type="ECO:0000256" key="3">
    <source>
        <dbReference type="ARBA" id="ARBA00022679"/>
    </source>
</evidence>
<comment type="caution">
    <text evidence="6">The sequence shown here is derived from an EMBL/GenBank/DDBJ whole genome shotgun (WGS) entry which is preliminary data.</text>
</comment>
<dbReference type="Gene3D" id="3.90.1150.10">
    <property type="entry name" value="Aspartate Aminotransferase, domain 1"/>
    <property type="match status" value="1"/>
</dbReference>
<keyword evidence="4 5" id="KW-0663">Pyridoxal phosphate</keyword>
<dbReference type="NCBIfam" id="NF002325">
    <property type="entry name" value="PRK01278.1"/>
    <property type="match status" value="1"/>
</dbReference>
<feature type="binding site" evidence="5">
    <location>
        <position position="312"/>
    </location>
    <ligand>
        <name>N(2)-acetyl-L-ornithine</name>
        <dbReference type="ChEBI" id="CHEBI:57805"/>
    </ligand>
</feature>
<dbReference type="Proteomes" id="UP001235840">
    <property type="component" value="Unassembled WGS sequence"/>
</dbReference>
<accession>A0ABT9VZW0</accession>
<comment type="subcellular location">
    <subcellularLocation>
        <location evidence="5">Cytoplasm</location>
    </subcellularLocation>
</comment>
<keyword evidence="3 5" id="KW-0808">Transferase</keyword>